<name>A0A9N9GZ36_9GLOM</name>
<sequence length="294" mass="34099">MEDTVIDSYFEVTPPNQFRFLDYYRYRQTQNDFTSSFRVEADILWRNLVSLANSGNDEVKTAAIRLQNSFKAWAVLFFQLLLTGRWNHRQKYPDVNAFWRTIEDKMQLDIAETAAACRFIHKAAGVVDTAITNVEEKMISNRKRMRHGKVKAPIYDQVEKEIIVISDDSGSDEFNLLSTEADQDNEADADNMPRTPRTPTKRHKRAKTPILTPNKPMISKSMYDKYAAHVDCAFRATLHHVKANNKTSVYQEIKNKVERWNRPVLMESTGAREWIHVFNTDLEVEAGETDEIVM</sequence>
<organism evidence="2 3">
    <name type="scientific">Paraglomus brasilianum</name>
    <dbReference type="NCBI Taxonomy" id="144538"/>
    <lineage>
        <taxon>Eukaryota</taxon>
        <taxon>Fungi</taxon>
        <taxon>Fungi incertae sedis</taxon>
        <taxon>Mucoromycota</taxon>
        <taxon>Glomeromycotina</taxon>
        <taxon>Glomeromycetes</taxon>
        <taxon>Paraglomerales</taxon>
        <taxon>Paraglomeraceae</taxon>
        <taxon>Paraglomus</taxon>
    </lineage>
</organism>
<comment type="caution">
    <text evidence="2">The sequence shown here is derived from an EMBL/GenBank/DDBJ whole genome shotgun (WGS) entry which is preliminary data.</text>
</comment>
<dbReference type="Proteomes" id="UP000789739">
    <property type="component" value="Unassembled WGS sequence"/>
</dbReference>
<proteinExistence type="predicted"/>
<gene>
    <name evidence="2" type="ORF">PBRASI_LOCUS9739</name>
</gene>
<feature type="region of interest" description="Disordered" evidence="1">
    <location>
        <begin position="180"/>
        <end position="206"/>
    </location>
</feature>
<evidence type="ECO:0000313" key="2">
    <source>
        <dbReference type="EMBL" id="CAG8640375.1"/>
    </source>
</evidence>
<evidence type="ECO:0000313" key="3">
    <source>
        <dbReference type="Proteomes" id="UP000789739"/>
    </source>
</evidence>
<dbReference type="AlphaFoldDB" id="A0A9N9GZ36"/>
<protein>
    <submittedName>
        <fullName evidence="2">10351_t:CDS:1</fullName>
    </submittedName>
</protein>
<reference evidence="2" key="1">
    <citation type="submission" date="2021-06" db="EMBL/GenBank/DDBJ databases">
        <authorList>
            <person name="Kallberg Y."/>
            <person name="Tangrot J."/>
            <person name="Rosling A."/>
        </authorList>
    </citation>
    <scope>NUCLEOTIDE SEQUENCE</scope>
    <source>
        <strain evidence="2">BR232B</strain>
    </source>
</reference>
<dbReference type="EMBL" id="CAJVPI010002296">
    <property type="protein sequence ID" value="CAG8640375.1"/>
    <property type="molecule type" value="Genomic_DNA"/>
</dbReference>
<keyword evidence="3" id="KW-1185">Reference proteome</keyword>
<evidence type="ECO:0000256" key="1">
    <source>
        <dbReference type="SAM" id="MobiDB-lite"/>
    </source>
</evidence>
<dbReference type="OrthoDB" id="2404656at2759"/>
<accession>A0A9N9GZ36</accession>